<dbReference type="SMART" id="SM00530">
    <property type="entry name" value="HTH_XRE"/>
    <property type="match status" value="1"/>
</dbReference>
<dbReference type="GO" id="GO:0003700">
    <property type="term" value="F:DNA-binding transcription factor activity"/>
    <property type="evidence" value="ECO:0007669"/>
    <property type="project" value="TreeGrafter"/>
</dbReference>
<dbReference type="GO" id="GO:0003677">
    <property type="term" value="F:DNA binding"/>
    <property type="evidence" value="ECO:0007669"/>
    <property type="project" value="UniProtKB-KW"/>
</dbReference>
<evidence type="ECO:0000313" key="4">
    <source>
        <dbReference type="EMBL" id="VTR97853.1"/>
    </source>
</evidence>
<evidence type="ECO:0000313" key="5">
    <source>
        <dbReference type="Proteomes" id="UP000464178"/>
    </source>
</evidence>
<protein>
    <recommendedName>
        <fullName evidence="3">HTH cro/C1-type domain-containing protein</fullName>
    </recommendedName>
</protein>
<dbReference type="InterPro" id="IPR001387">
    <property type="entry name" value="Cro/C1-type_HTH"/>
</dbReference>
<dbReference type="AlphaFoldDB" id="A0A6P2DA92"/>
<dbReference type="Gene3D" id="1.10.260.40">
    <property type="entry name" value="lambda repressor-like DNA-binding domains"/>
    <property type="match status" value="1"/>
</dbReference>
<dbReference type="EMBL" id="LR593886">
    <property type="protein sequence ID" value="VTR97853.1"/>
    <property type="molecule type" value="Genomic_DNA"/>
</dbReference>
<dbReference type="Pfam" id="PF01381">
    <property type="entry name" value="HTH_3"/>
    <property type="match status" value="1"/>
</dbReference>
<dbReference type="InterPro" id="IPR050807">
    <property type="entry name" value="TransReg_Diox_bact_type"/>
</dbReference>
<dbReference type="RefSeq" id="WP_162671389.1">
    <property type="nucleotide sequence ID" value="NZ_LR593886.1"/>
</dbReference>
<evidence type="ECO:0000256" key="1">
    <source>
        <dbReference type="ARBA" id="ARBA00023125"/>
    </source>
</evidence>
<name>A0A6P2DA92_9BACT</name>
<sequence>MPGRGENDPTGFGRRLREIREEKGLTQKEIADAAAVHVNTIARLEREEQEPAWPVVLKLAKALGVDCTAFSAPAAAEPVPAEPTVAKKPKGKK</sequence>
<accession>A0A6P2DA92</accession>
<keyword evidence="5" id="KW-1185">Reference proteome</keyword>
<proteinExistence type="predicted"/>
<keyword evidence="1" id="KW-0238">DNA-binding</keyword>
<dbReference type="SUPFAM" id="SSF47413">
    <property type="entry name" value="lambda repressor-like DNA-binding domains"/>
    <property type="match status" value="1"/>
</dbReference>
<dbReference type="KEGG" id="gms:SOIL9_05090"/>
<gene>
    <name evidence="4" type="ORF">SOIL9_05090</name>
</gene>
<dbReference type="PANTHER" id="PTHR46797">
    <property type="entry name" value="HTH-TYPE TRANSCRIPTIONAL REGULATOR"/>
    <property type="match status" value="1"/>
</dbReference>
<dbReference type="PANTHER" id="PTHR46797:SF1">
    <property type="entry name" value="METHYLPHOSPHONATE SYNTHASE"/>
    <property type="match status" value="1"/>
</dbReference>
<evidence type="ECO:0000259" key="3">
    <source>
        <dbReference type="PROSITE" id="PS50943"/>
    </source>
</evidence>
<organism evidence="4 5">
    <name type="scientific">Gemmata massiliana</name>
    <dbReference type="NCBI Taxonomy" id="1210884"/>
    <lineage>
        <taxon>Bacteria</taxon>
        <taxon>Pseudomonadati</taxon>
        <taxon>Planctomycetota</taxon>
        <taxon>Planctomycetia</taxon>
        <taxon>Gemmatales</taxon>
        <taxon>Gemmataceae</taxon>
        <taxon>Gemmata</taxon>
    </lineage>
</organism>
<dbReference type="Proteomes" id="UP000464178">
    <property type="component" value="Chromosome"/>
</dbReference>
<feature type="region of interest" description="Disordered" evidence="2">
    <location>
        <begin position="71"/>
        <end position="93"/>
    </location>
</feature>
<evidence type="ECO:0000256" key="2">
    <source>
        <dbReference type="SAM" id="MobiDB-lite"/>
    </source>
</evidence>
<dbReference type="PROSITE" id="PS50943">
    <property type="entry name" value="HTH_CROC1"/>
    <property type="match status" value="1"/>
</dbReference>
<dbReference type="InterPro" id="IPR010982">
    <property type="entry name" value="Lambda_DNA-bd_dom_sf"/>
</dbReference>
<feature type="compositionally biased region" description="Low complexity" evidence="2">
    <location>
        <begin position="72"/>
        <end position="86"/>
    </location>
</feature>
<dbReference type="CDD" id="cd00093">
    <property type="entry name" value="HTH_XRE"/>
    <property type="match status" value="1"/>
</dbReference>
<dbReference type="GO" id="GO:0005829">
    <property type="term" value="C:cytosol"/>
    <property type="evidence" value="ECO:0007669"/>
    <property type="project" value="TreeGrafter"/>
</dbReference>
<feature type="domain" description="HTH cro/C1-type" evidence="3">
    <location>
        <begin position="16"/>
        <end position="70"/>
    </location>
</feature>
<reference evidence="4 5" key="1">
    <citation type="submission" date="2019-05" db="EMBL/GenBank/DDBJ databases">
        <authorList>
            <consortium name="Science for Life Laboratories"/>
        </authorList>
    </citation>
    <scope>NUCLEOTIDE SEQUENCE [LARGE SCALE GENOMIC DNA]</scope>
    <source>
        <strain evidence="4">Soil9</strain>
    </source>
</reference>